<name>A0A5C6UN10_9SPHN</name>
<evidence type="ECO:0000313" key="3">
    <source>
        <dbReference type="Proteomes" id="UP000321129"/>
    </source>
</evidence>
<protein>
    <submittedName>
        <fullName evidence="2">DUF4112 domain-containing protein</fullName>
    </submittedName>
</protein>
<keyword evidence="1" id="KW-0472">Membrane</keyword>
<dbReference type="AlphaFoldDB" id="A0A5C6UN10"/>
<keyword evidence="3" id="KW-1185">Reference proteome</keyword>
<evidence type="ECO:0000256" key="1">
    <source>
        <dbReference type="SAM" id="Phobius"/>
    </source>
</evidence>
<proteinExistence type="predicted"/>
<dbReference type="EMBL" id="VOPY01000001">
    <property type="protein sequence ID" value="TXC73920.1"/>
    <property type="molecule type" value="Genomic_DNA"/>
</dbReference>
<evidence type="ECO:0000313" key="2">
    <source>
        <dbReference type="EMBL" id="TXC73920.1"/>
    </source>
</evidence>
<dbReference type="Pfam" id="PF13430">
    <property type="entry name" value="DUF4112"/>
    <property type="match status" value="1"/>
</dbReference>
<dbReference type="OrthoDB" id="513552at2"/>
<organism evidence="2 3">
    <name type="scientific">Flavisphingopyxis soli</name>
    <dbReference type="NCBI Taxonomy" id="2601267"/>
    <lineage>
        <taxon>Bacteria</taxon>
        <taxon>Pseudomonadati</taxon>
        <taxon>Pseudomonadota</taxon>
        <taxon>Alphaproteobacteria</taxon>
        <taxon>Sphingomonadales</taxon>
        <taxon>Sphingopyxidaceae</taxon>
        <taxon>Flavisphingopyxis</taxon>
    </lineage>
</organism>
<keyword evidence="1" id="KW-0812">Transmembrane</keyword>
<feature type="transmembrane region" description="Helical" evidence="1">
    <location>
        <begin position="53"/>
        <end position="75"/>
    </location>
</feature>
<accession>A0A5C6UN10</accession>
<dbReference type="RefSeq" id="WP_147121757.1">
    <property type="nucleotide sequence ID" value="NZ_VOPY01000001.1"/>
</dbReference>
<keyword evidence="1" id="KW-1133">Transmembrane helix</keyword>
<gene>
    <name evidence="2" type="ORF">FSZ31_04130</name>
</gene>
<dbReference type="InterPro" id="IPR025187">
    <property type="entry name" value="DUF4112"/>
</dbReference>
<dbReference type="PANTHER" id="PTHR35519">
    <property type="entry name" value="MEMBRANE PROTEINS"/>
    <property type="match status" value="1"/>
</dbReference>
<reference evidence="2 3" key="1">
    <citation type="submission" date="2019-08" db="EMBL/GenBank/DDBJ databases">
        <title>Sphingorhabdus soil sp. nov., isolated from arctic soil.</title>
        <authorList>
            <person name="Liu Y."/>
        </authorList>
    </citation>
    <scope>NUCLEOTIDE SEQUENCE [LARGE SCALE GENOMIC DNA]</scope>
    <source>
        <strain evidence="2 3">D-2Q-5-6</strain>
    </source>
</reference>
<sequence>MREPDNRLDSLAAALNVDTRDPKAIRKRIEALEMILERSIVIPGLGRPIGLDAVVGLIPVVGDLITGAMGAYLIWEARNLGLPKWKLARMAGNLGIDTVLGFVPLVGDVFDFAFRSNSRNLKIVTRHLDRHHPGTVTIDQ</sequence>
<comment type="caution">
    <text evidence="2">The sequence shown here is derived from an EMBL/GenBank/DDBJ whole genome shotgun (WGS) entry which is preliminary data.</text>
</comment>
<dbReference type="PANTHER" id="PTHR35519:SF2">
    <property type="entry name" value="PH DOMAIN PROTEIN"/>
    <property type="match status" value="1"/>
</dbReference>
<dbReference type="Proteomes" id="UP000321129">
    <property type="component" value="Unassembled WGS sequence"/>
</dbReference>